<evidence type="ECO:0000259" key="5">
    <source>
        <dbReference type="Pfam" id="PF02518"/>
    </source>
</evidence>
<keyword evidence="2" id="KW-0418">Kinase</keyword>
<evidence type="ECO:0000313" key="7">
    <source>
        <dbReference type="Proteomes" id="UP001157160"/>
    </source>
</evidence>
<feature type="transmembrane region" description="Helical" evidence="4">
    <location>
        <begin position="66"/>
        <end position="85"/>
    </location>
</feature>
<evidence type="ECO:0000256" key="1">
    <source>
        <dbReference type="ARBA" id="ARBA00022679"/>
    </source>
</evidence>
<dbReference type="Pfam" id="PF02518">
    <property type="entry name" value="HATPase_c"/>
    <property type="match status" value="1"/>
</dbReference>
<feature type="transmembrane region" description="Helical" evidence="4">
    <location>
        <begin position="41"/>
        <end position="59"/>
    </location>
</feature>
<keyword evidence="4" id="KW-0812">Transmembrane</keyword>
<proteinExistence type="predicted"/>
<sequence length="388" mass="40934">MELMGKERDRLAQRSVRFVGLASTIIALLCLLLGGGVQPTTWVATGPGWLLLALALLAVERSGSIAWPIVGLVGGTLVLVALLLLEPLPLAEGVAVAVAALAGGAMPAFALVLAAGAVRAVLLVSATASSVVLVELLTGGSALLTPYSVAVGLGWLMFAILGYWLRVSLTRITGRIESIGRAYRAERQASEREAQRRQNARLLHDTVLASLTLLAHSGHGVNAEAMRSQAGDDARLLRQLKTGSVPDSAVTVLNPAEPVDETPLGHTLESVKQRFGRMGLQVNWHGSGRLLLPADVLDAFLRAISECLENVRRHAGVPEAHVTISDDEHVVRAMIMDQGVGFDQNLVDEGRLGLKESVVARLREVGGSSRLFSAPGSGTTVVLEVPKP</sequence>
<dbReference type="CDD" id="cd16917">
    <property type="entry name" value="HATPase_UhpB-NarQ-NarX-like"/>
    <property type="match status" value="1"/>
</dbReference>
<dbReference type="RefSeq" id="WP_284228996.1">
    <property type="nucleotide sequence ID" value="NZ_BSUL01000001.1"/>
</dbReference>
<dbReference type="InterPro" id="IPR050482">
    <property type="entry name" value="Sensor_HK_TwoCompSys"/>
</dbReference>
<evidence type="ECO:0000256" key="3">
    <source>
        <dbReference type="ARBA" id="ARBA00023012"/>
    </source>
</evidence>
<dbReference type="PANTHER" id="PTHR24421">
    <property type="entry name" value="NITRATE/NITRITE SENSOR PROTEIN NARX-RELATED"/>
    <property type="match status" value="1"/>
</dbReference>
<keyword evidence="1" id="KW-0808">Transferase</keyword>
<keyword evidence="4" id="KW-1133">Transmembrane helix</keyword>
<feature type="domain" description="Histidine kinase/HSP90-like ATPase" evidence="5">
    <location>
        <begin position="299"/>
        <end position="387"/>
    </location>
</feature>
<dbReference type="GO" id="GO:0000160">
    <property type="term" value="P:phosphorelay signal transduction system"/>
    <property type="evidence" value="ECO:0007669"/>
    <property type="project" value="UniProtKB-KW"/>
</dbReference>
<feature type="transmembrane region" description="Helical" evidence="4">
    <location>
        <begin position="16"/>
        <end position="35"/>
    </location>
</feature>
<feature type="transmembrane region" description="Helical" evidence="4">
    <location>
        <begin position="91"/>
        <end position="113"/>
    </location>
</feature>
<keyword evidence="4" id="KW-0472">Membrane</keyword>
<dbReference type="GO" id="GO:0016301">
    <property type="term" value="F:kinase activity"/>
    <property type="evidence" value="ECO:0007669"/>
    <property type="project" value="UniProtKB-KW"/>
</dbReference>
<organism evidence="6 7">
    <name type="scientific">Arenivirga flava</name>
    <dbReference type="NCBI Taxonomy" id="1930060"/>
    <lineage>
        <taxon>Bacteria</taxon>
        <taxon>Bacillati</taxon>
        <taxon>Actinomycetota</taxon>
        <taxon>Actinomycetes</taxon>
        <taxon>Micrococcales</taxon>
        <taxon>Microbacteriaceae</taxon>
        <taxon>Arenivirga</taxon>
    </lineage>
</organism>
<accession>A0AA37UH89</accession>
<name>A0AA37UH89_9MICO</name>
<feature type="transmembrane region" description="Helical" evidence="4">
    <location>
        <begin position="144"/>
        <end position="165"/>
    </location>
</feature>
<dbReference type="AlphaFoldDB" id="A0AA37UH89"/>
<protein>
    <recommendedName>
        <fullName evidence="5">Histidine kinase/HSP90-like ATPase domain-containing protein</fullName>
    </recommendedName>
</protein>
<dbReference type="PANTHER" id="PTHR24421:SF61">
    <property type="entry name" value="OXYGEN SENSOR HISTIDINE KINASE NREB"/>
    <property type="match status" value="1"/>
</dbReference>
<dbReference type="SUPFAM" id="SSF55874">
    <property type="entry name" value="ATPase domain of HSP90 chaperone/DNA topoisomerase II/histidine kinase"/>
    <property type="match status" value="1"/>
</dbReference>
<dbReference type="EMBL" id="BSUL01000001">
    <property type="protein sequence ID" value="GMA26870.1"/>
    <property type="molecule type" value="Genomic_DNA"/>
</dbReference>
<evidence type="ECO:0000256" key="2">
    <source>
        <dbReference type="ARBA" id="ARBA00022777"/>
    </source>
</evidence>
<evidence type="ECO:0000313" key="6">
    <source>
        <dbReference type="EMBL" id="GMA26870.1"/>
    </source>
</evidence>
<feature type="transmembrane region" description="Helical" evidence="4">
    <location>
        <begin position="120"/>
        <end position="138"/>
    </location>
</feature>
<evidence type="ECO:0000256" key="4">
    <source>
        <dbReference type="SAM" id="Phobius"/>
    </source>
</evidence>
<dbReference type="Gene3D" id="3.30.565.10">
    <property type="entry name" value="Histidine kinase-like ATPase, C-terminal domain"/>
    <property type="match status" value="1"/>
</dbReference>
<keyword evidence="3" id="KW-0902">Two-component regulatory system</keyword>
<comment type="caution">
    <text evidence="6">The sequence shown here is derived from an EMBL/GenBank/DDBJ whole genome shotgun (WGS) entry which is preliminary data.</text>
</comment>
<dbReference type="Proteomes" id="UP001157160">
    <property type="component" value="Unassembled WGS sequence"/>
</dbReference>
<dbReference type="InterPro" id="IPR003594">
    <property type="entry name" value="HATPase_dom"/>
</dbReference>
<gene>
    <name evidence="6" type="ORF">GCM10025874_01230</name>
</gene>
<keyword evidence="7" id="KW-1185">Reference proteome</keyword>
<dbReference type="InterPro" id="IPR036890">
    <property type="entry name" value="HATPase_C_sf"/>
</dbReference>
<reference evidence="6 7" key="1">
    <citation type="journal article" date="2014" name="Int. J. Syst. Evol. Microbiol.">
        <title>Complete genome sequence of Corynebacterium casei LMG S-19264T (=DSM 44701T), isolated from a smear-ripened cheese.</title>
        <authorList>
            <consortium name="US DOE Joint Genome Institute (JGI-PGF)"/>
            <person name="Walter F."/>
            <person name="Albersmeier A."/>
            <person name="Kalinowski J."/>
            <person name="Ruckert C."/>
        </authorList>
    </citation>
    <scope>NUCLEOTIDE SEQUENCE [LARGE SCALE GENOMIC DNA]</scope>
    <source>
        <strain evidence="6 7">NBRC 112289</strain>
    </source>
</reference>